<organism evidence="3 4">
    <name type="scientific">Cucumis melo var. makuwa</name>
    <name type="common">Oriental melon</name>
    <dbReference type="NCBI Taxonomy" id="1194695"/>
    <lineage>
        <taxon>Eukaryota</taxon>
        <taxon>Viridiplantae</taxon>
        <taxon>Streptophyta</taxon>
        <taxon>Embryophyta</taxon>
        <taxon>Tracheophyta</taxon>
        <taxon>Spermatophyta</taxon>
        <taxon>Magnoliopsida</taxon>
        <taxon>eudicotyledons</taxon>
        <taxon>Gunneridae</taxon>
        <taxon>Pentapetalae</taxon>
        <taxon>rosids</taxon>
        <taxon>fabids</taxon>
        <taxon>Cucurbitales</taxon>
        <taxon>Cucurbitaceae</taxon>
        <taxon>Benincaseae</taxon>
        <taxon>Cucumis</taxon>
    </lineage>
</organism>
<dbReference type="InterPro" id="IPR046796">
    <property type="entry name" value="Transposase_32_dom"/>
</dbReference>
<gene>
    <name evidence="3" type="ORF">E6C27_scaffold381G00620</name>
</gene>
<feature type="domain" description="Putative plant transposon protein" evidence="2">
    <location>
        <begin position="231"/>
        <end position="372"/>
    </location>
</feature>
<dbReference type="Pfam" id="PF20167">
    <property type="entry name" value="Transposase_32"/>
    <property type="match status" value="1"/>
</dbReference>
<evidence type="ECO:0000313" key="4">
    <source>
        <dbReference type="Proteomes" id="UP000321393"/>
    </source>
</evidence>
<comment type="caution">
    <text evidence="3">The sequence shown here is derived from an EMBL/GenBank/DDBJ whole genome shotgun (WGS) entry which is preliminary data.</text>
</comment>
<evidence type="ECO:0000256" key="1">
    <source>
        <dbReference type="SAM" id="MobiDB-lite"/>
    </source>
</evidence>
<feature type="region of interest" description="Disordered" evidence="1">
    <location>
        <begin position="58"/>
        <end position="124"/>
    </location>
</feature>
<proteinExistence type="predicted"/>
<evidence type="ECO:0000313" key="3">
    <source>
        <dbReference type="EMBL" id="KAA0063174.1"/>
    </source>
</evidence>
<dbReference type="EMBL" id="SSTE01002941">
    <property type="protein sequence ID" value="KAA0063174.1"/>
    <property type="molecule type" value="Genomic_DNA"/>
</dbReference>
<name>A0A5A7V7H8_CUCMM</name>
<feature type="compositionally biased region" description="Basic and acidic residues" evidence="1">
    <location>
        <begin position="70"/>
        <end position="85"/>
    </location>
</feature>
<dbReference type="AlphaFoldDB" id="A0A5A7V7H8"/>
<evidence type="ECO:0000259" key="2">
    <source>
        <dbReference type="Pfam" id="PF20167"/>
    </source>
</evidence>
<sequence>MTVAILASKLTMVISEKESPFQKHFLTGAVSPSIRETLGKCLSKLSFVCAFIAGSAAESVETPPSVSETHTTDMDSNEPHSHESSSSEDIFVPTPGHLPATNEGAAPEPNPVDESTKNVGRNDISIDESPAVDAHVEPTNTCTIDTVEQDVNDELQPETQQSPGVSRSKGKKFKQNRWNIATKFVRKKILLGLSSLQIPSNISSVPIDGISFHLEESVQRWKYVVQRRIADELISEFIVNFSFDFNDPSSPDYQTVHIWGSKFKISHAVINGFLGNNAQPNFSPSNPSSELLAYVLSRGTLSSWPVNGILVVSLSVKYVILHKIGIANWFSSSLASSMFIALETFLYQICNDEIVDPDLFIHNQLLRHMGTFGVKILLLYILTMLDAPGPKLKTLSLSYRLFQGSRSRYRT</sequence>
<accession>A0A5A7V7H8</accession>
<dbReference type="Proteomes" id="UP000321393">
    <property type="component" value="Unassembled WGS sequence"/>
</dbReference>
<protein>
    <recommendedName>
        <fullName evidence="2">Putative plant transposon protein domain-containing protein</fullName>
    </recommendedName>
</protein>
<reference evidence="3 4" key="1">
    <citation type="submission" date="2019-08" db="EMBL/GenBank/DDBJ databases">
        <title>Draft genome sequences of two oriental melons (Cucumis melo L. var makuwa).</title>
        <authorList>
            <person name="Kwon S.-Y."/>
        </authorList>
    </citation>
    <scope>NUCLEOTIDE SEQUENCE [LARGE SCALE GENOMIC DNA]</scope>
    <source>
        <strain evidence="4">cv. SW 3</strain>
        <tissue evidence="3">Leaf</tissue>
    </source>
</reference>